<dbReference type="RefSeq" id="WP_054558882.1">
    <property type="nucleotide sequence ID" value="NZ_LDJX01000003.1"/>
</dbReference>
<evidence type="ECO:0000313" key="2">
    <source>
        <dbReference type="EMBL" id="KPM32077.1"/>
    </source>
</evidence>
<feature type="transmembrane region" description="Helical" evidence="1">
    <location>
        <begin position="72"/>
        <end position="95"/>
    </location>
</feature>
<evidence type="ECO:0000313" key="3">
    <source>
        <dbReference type="Proteomes" id="UP000050280"/>
    </source>
</evidence>
<keyword evidence="1" id="KW-1133">Transmembrane helix</keyword>
<feature type="transmembrane region" description="Helical" evidence="1">
    <location>
        <begin position="7"/>
        <end position="27"/>
    </location>
</feature>
<accession>A0A0P7B1Z0</accession>
<name>A0A0P7B1Z0_9FLAO</name>
<sequence length="133" mass="14728">MKNKKIYYLERAAAFIAAIIFIQTLYFKFTGHPDSVHIFTEIGGEPYLRIGSGVIELIIALLLFYRKTSLIGAILGLGVMIGAIGQHLLVLGIVVNNDGGTLFILALVTFICCLIVIVIKRNVLMEYLKKVRS</sequence>
<dbReference type="OrthoDB" id="8161897at2"/>
<feature type="transmembrane region" description="Helical" evidence="1">
    <location>
        <begin position="101"/>
        <end position="119"/>
    </location>
</feature>
<reference evidence="2 3" key="1">
    <citation type="submission" date="2015-09" db="EMBL/GenBank/DDBJ databases">
        <title>Genome sequence of the marine flavobacterium Croceitalea dokdonensis DOKDO 023 that contains proton- and sodium-pumping rhodopsins.</title>
        <authorList>
            <person name="Kwon S.-K."/>
            <person name="Lee H.K."/>
            <person name="Kwak M.-J."/>
            <person name="Kim J.F."/>
        </authorList>
    </citation>
    <scope>NUCLEOTIDE SEQUENCE [LARGE SCALE GENOMIC DNA]</scope>
    <source>
        <strain evidence="2 3">DOKDO 023</strain>
    </source>
</reference>
<evidence type="ECO:0008006" key="4">
    <source>
        <dbReference type="Google" id="ProtNLM"/>
    </source>
</evidence>
<feature type="transmembrane region" description="Helical" evidence="1">
    <location>
        <begin position="47"/>
        <end position="65"/>
    </location>
</feature>
<protein>
    <recommendedName>
        <fullName evidence="4">DoxX family protein</fullName>
    </recommendedName>
</protein>
<keyword evidence="1" id="KW-0812">Transmembrane</keyword>
<evidence type="ECO:0000256" key="1">
    <source>
        <dbReference type="SAM" id="Phobius"/>
    </source>
</evidence>
<gene>
    <name evidence="2" type="ORF">I595_1726</name>
</gene>
<keyword evidence="1" id="KW-0472">Membrane</keyword>
<proteinExistence type="predicted"/>
<dbReference type="Proteomes" id="UP000050280">
    <property type="component" value="Unassembled WGS sequence"/>
</dbReference>
<keyword evidence="3" id="KW-1185">Reference proteome</keyword>
<dbReference type="EMBL" id="LDJX01000003">
    <property type="protein sequence ID" value="KPM32077.1"/>
    <property type="molecule type" value="Genomic_DNA"/>
</dbReference>
<dbReference type="AlphaFoldDB" id="A0A0P7B1Z0"/>
<organism evidence="2 3">
    <name type="scientific">Croceitalea dokdonensis DOKDO 023</name>
    <dbReference type="NCBI Taxonomy" id="1300341"/>
    <lineage>
        <taxon>Bacteria</taxon>
        <taxon>Pseudomonadati</taxon>
        <taxon>Bacteroidota</taxon>
        <taxon>Flavobacteriia</taxon>
        <taxon>Flavobacteriales</taxon>
        <taxon>Flavobacteriaceae</taxon>
        <taxon>Croceitalea</taxon>
    </lineage>
</organism>
<dbReference type="STRING" id="1300341.I595_1726"/>
<dbReference type="PATRIC" id="fig|1300341.3.peg.1911"/>
<comment type="caution">
    <text evidence="2">The sequence shown here is derived from an EMBL/GenBank/DDBJ whole genome shotgun (WGS) entry which is preliminary data.</text>
</comment>